<dbReference type="Pfam" id="PF13551">
    <property type="entry name" value="HTH_29"/>
    <property type="match status" value="1"/>
</dbReference>
<dbReference type="InterPro" id="IPR047656">
    <property type="entry name" value="IS481-like_transpos"/>
</dbReference>
<name>M6JHF0_9LEPT</name>
<dbReference type="GO" id="GO:0003676">
    <property type="term" value="F:nucleic acid binding"/>
    <property type="evidence" value="ECO:0007669"/>
    <property type="project" value="InterPro"/>
</dbReference>
<dbReference type="SUPFAM" id="SSF53098">
    <property type="entry name" value="Ribonuclease H-like"/>
    <property type="match status" value="1"/>
</dbReference>
<reference evidence="2 3" key="1">
    <citation type="submission" date="2013-01" db="EMBL/GenBank/DDBJ databases">
        <authorList>
            <person name="Harkins D.M."/>
            <person name="Durkin A.S."/>
            <person name="Brinkac L.M."/>
            <person name="Haft D.H."/>
            <person name="Selengut J.D."/>
            <person name="Sanka R."/>
            <person name="DePew J."/>
            <person name="Purushe J."/>
            <person name="Hartskeerl R.A."/>
            <person name="Ahmed A."/>
            <person name="van der Linden H."/>
            <person name="Goris M.G.A."/>
            <person name="Vinetz J.M."/>
            <person name="Sutton G.G."/>
            <person name="Nierman W.C."/>
            <person name="Fouts D.E."/>
        </authorList>
    </citation>
    <scope>NUCLEOTIDE SEQUENCE [LARGE SCALE GENOMIC DNA]</scope>
    <source>
        <strain evidence="2 3">MAVJ 401</strain>
    </source>
</reference>
<dbReference type="InterPro" id="IPR050900">
    <property type="entry name" value="Transposase_IS3/IS150/IS904"/>
</dbReference>
<evidence type="ECO:0000313" key="3">
    <source>
        <dbReference type="Proteomes" id="UP000012106"/>
    </source>
</evidence>
<dbReference type="Gene3D" id="3.30.420.10">
    <property type="entry name" value="Ribonuclease H-like superfamily/Ribonuclease H"/>
    <property type="match status" value="1"/>
</dbReference>
<dbReference type="PANTHER" id="PTHR46889:SF4">
    <property type="entry name" value="TRANSPOSASE INSO FOR INSERTION SEQUENCE ELEMENT IS911B-RELATED"/>
    <property type="match status" value="1"/>
</dbReference>
<sequence length="350" mass="40627">MTTAQKIIKNKMGLLKLAETLGNVSQACNVMGYSRDSFYRFQELYEKGGELALQDLSRRKPNPKNRIEPEKEEAVKKMAIDFPAYGQQRASNELKKQGIIVAPATVRSVWVRHDLETFQKRLRALEAFMAQGNSPVLTEPQVQALERRKLEKQVEGEIETEHPGYLGCQDTYYVGTIKGVGRIYQQTFIDSYSKVAMAKLYDRKNALVAADMLNDKVIPWFEEEGIRLLRILTDRGTEYCGNREHHEFQLFLAVEDIDHSKTKARHPQSNGICERFHRTIQDEFYAVAFRKKVYNSIEDLQKDLDLWIDSYNYERTHQGKYCFGKTPIQTFLDTKELAKNKYLDNLQFSL</sequence>
<dbReference type="InterPro" id="IPR036397">
    <property type="entry name" value="RNaseH_sf"/>
</dbReference>
<dbReference type="GO" id="GO:0015074">
    <property type="term" value="P:DNA integration"/>
    <property type="evidence" value="ECO:0007669"/>
    <property type="project" value="InterPro"/>
</dbReference>
<dbReference type="InterPro" id="IPR001584">
    <property type="entry name" value="Integrase_cat-core"/>
</dbReference>
<evidence type="ECO:0000313" key="2">
    <source>
        <dbReference type="EMBL" id="EMN21106.1"/>
    </source>
</evidence>
<dbReference type="NCBIfam" id="NF033577">
    <property type="entry name" value="transpos_IS481"/>
    <property type="match status" value="1"/>
</dbReference>
<protein>
    <submittedName>
        <fullName evidence="2">Integrase core domain protein</fullName>
    </submittedName>
</protein>
<proteinExistence type="predicted"/>
<dbReference type="Proteomes" id="UP000012106">
    <property type="component" value="Unassembled WGS sequence"/>
</dbReference>
<dbReference type="InterPro" id="IPR012337">
    <property type="entry name" value="RNaseH-like_sf"/>
</dbReference>
<dbReference type="InterPro" id="IPR009057">
    <property type="entry name" value="Homeodomain-like_sf"/>
</dbReference>
<dbReference type="AlphaFoldDB" id="M6JHF0"/>
<dbReference type="RefSeq" id="WP_004472000.1">
    <property type="nucleotide sequence ID" value="NZ_AHMU02000058.1"/>
</dbReference>
<dbReference type="PANTHER" id="PTHR46889">
    <property type="entry name" value="TRANSPOSASE INSF FOR INSERTION SEQUENCE IS3B-RELATED"/>
    <property type="match status" value="1"/>
</dbReference>
<dbReference type="Pfam" id="PF13683">
    <property type="entry name" value="rve_3"/>
    <property type="match status" value="1"/>
</dbReference>
<gene>
    <name evidence="2" type="ORF">LEP1GSC063_1244</name>
</gene>
<evidence type="ECO:0000259" key="1">
    <source>
        <dbReference type="PROSITE" id="PS50994"/>
    </source>
</evidence>
<comment type="caution">
    <text evidence="2">The sequence shown here is derived from an EMBL/GenBank/DDBJ whole genome shotgun (WGS) entry which is preliminary data.</text>
</comment>
<accession>M6JHF0</accession>
<feature type="domain" description="Integrase catalytic" evidence="1">
    <location>
        <begin position="159"/>
        <end position="335"/>
    </location>
</feature>
<dbReference type="SUPFAM" id="SSF46689">
    <property type="entry name" value="Homeodomain-like"/>
    <property type="match status" value="1"/>
</dbReference>
<dbReference type="EMBL" id="AHMU02000058">
    <property type="protein sequence ID" value="EMN21106.1"/>
    <property type="molecule type" value="Genomic_DNA"/>
</dbReference>
<organism evidence="2 3">
    <name type="scientific">Leptospira santarosai serovar Arenal str. MAVJ 401</name>
    <dbReference type="NCBI Taxonomy" id="1049976"/>
    <lineage>
        <taxon>Bacteria</taxon>
        <taxon>Pseudomonadati</taxon>
        <taxon>Spirochaetota</taxon>
        <taxon>Spirochaetia</taxon>
        <taxon>Leptospirales</taxon>
        <taxon>Leptospiraceae</taxon>
        <taxon>Leptospira</taxon>
    </lineage>
</organism>
<dbReference type="PROSITE" id="PS50994">
    <property type="entry name" value="INTEGRASE"/>
    <property type="match status" value="1"/>
</dbReference>